<feature type="domain" description="Gfo/Idh/MocA-like oxidoreductase N-terminal" evidence="1">
    <location>
        <begin position="1"/>
        <end position="88"/>
    </location>
</feature>
<protein>
    <submittedName>
        <fullName evidence="2">Gfo/Idh/MocA family oxidoreductase</fullName>
    </submittedName>
</protein>
<keyword evidence="3" id="KW-1185">Reference proteome</keyword>
<dbReference type="PANTHER" id="PTHR43249:SF1">
    <property type="entry name" value="D-GLUCOSIDE 3-DEHYDROGENASE"/>
    <property type="match status" value="1"/>
</dbReference>
<sequence length="298" mass="34090">MRVLVVGYGSIGSRHCEVLSSLGHEVEVLTSKDLKEFKSYKSFEGIPLSEFDYFVIATPTNKHFENLEFLNKNVKNKIIFCEKPLFESKKAYLKLENSVFVGYVLRYHPLLLKLKNELKNEKIIFAQAKCSSYLPTWRPNSDYRASYSSDKERGGGVLLDLSHEIDYLLWLLGDFELSFSVDEKISDLEISSNDFCAFFAKGKSGEIISVNLDYISKITQRTLLIETLNKTFLLDFIAGCLKIADKNGEILEFLVKIERNSSFKAMHEDILGKKEFACDYEFGLKTMEIINAVQKGNK</sequence>
<dbReference type="Gene3D" id="3.30.360.10">
    <property type="entry name" value="Dihydrodipicolinate Reductase, domain 2"/>
    <property type="match status" value="1"/>
</dbReference>
<organism evidence="2 3">
    <name type="scientific">Campylobacter magnus</name>
    <dbReference type="NCBI Taxonomy" id="3026462"/>
    <lineage>
        <taxon>Bacteria</taxon>
        <taxon>Pseudomonadati</taxon>
        <taxon>Campylobacterota</taxon>
        <taxon>Epsilonproteobacteria</taxon>
        <taxon>Campylobacterales</taxon>
        <taxon>Campylobacteraceae</taxon>
        <taxon>Campylobacter</taxon>
    </lineage>
</organism>
<dbReference type="InterPro" id="IPR000683">
    <property type="entry name" value="Gfo/Idh/MocA-like_OxRdtase_N"/>
</dbReference>
<dbReference type="SUPFAM" id="SSF51735">
    <property type="entry name" value="NAD(P)-binding Rossmann-fold domains"/>
    <property type="match status" value="1"/>
</dbReference>
<dbReference type="Pfam" id="PF01408">
    <property type="entry name" value="GFO_IDH_MocA"/>
    <property type="match status" value="1"/>
</dbReference>
<gene>
    <name evidence="2" type="ORF">Q2362_00155</name>
</gene>
<reference evidence="2 3" key="1">
    <citation type="submission" date="2023-06" db="EMBL/GenBank/DDBJ databases">
        <title>Campylobacter magnum sp. nov., isolated from cecal contents of domestic pigs (Sus scrofa domesticus).</title>
        <authorList>
            <person name="Papic B."/>
            <person name="Gruntar I."/>
        </authorList>
    </citation>
    <scope>NUCLEOTIDE SEQUENCE [LARGE SCALE GENOMIC DNA]</scope>
    <source>
        <strain evidence="3">34484-21</strain>
    </source>
</reference>
<dbReference type="InterPro" id="IPR036291">
    <property type="entry name" value="NAD(P)-bd_dom_sf"/>
</dbReference>
<dbReference type="Gene3D" id="3.40.50.720">
    <property type="entry name" value="NAD(P)-binding Rossmann-like Domain"/>
    <property type="match status" value="1"/>
</dbReference>
<accession>A0ABT8T733</accession>
<evidence type="ECO:0000259" key="1">
    <source>
        <dbReference type="Pfam" id="PF01408"/>
    </source>
</evidence>
<dbReference type="SUPFAM" id="SSF55347">
    <property type="entry name" value="Glyceraldehyde-3-phosphate dehydrogenase-like, C-terminal domain"/>
    <property type="match status" value="1"/>
</dbReference>
<evidence type="ECO:0000313" key="2">
    <source>
        <dbReference type="EMBL" id="MDO2408508.1"/>
    </source>
</evidence>
<dbReference type="Proteomes" id="UP001171111">
    <property type="component" value="Unassembled WGS sequence"/>
</dbReference>
<proteinExistence type="predicted"/>
<dbReference type="InterPro" id="IPR052515">
    <property type="entry name" value="Gfo/Idh/MocA_Oxidoreductase"/>
</dbReference>
<name>A0ABT8T733_9BACT</name>
<dbReference type="EMBL" id="JAULJQ010000001">
    <property type="protein sequence ID" value="MDO2408508.1"/>
    <property type="molecule type" value="Genomic_DNA"/>
</dbReference>
<comment type="caution">
    <text evidence="2">The sequence shown here is derived from an EMBL/GenBank/DDBJ whole genome shotgun (WGS) entry which is preliminary data.</text>
</comment>
<evidence type="ECO:0000313" key="3">
    <source>
        <dbReference type="Proteomes" id="UP001171111"/>
    </source>
</evidence>
<dbReference type="RefSeq" id="WP_302243220.1">
    <property type="nucleotide sequence ID" value="NZ_JAULJQ010000001.1"/>
</dbReference>
<dbReference type="PANTHER" id="PTHR43249">
    <property type="entry name" value="UDP-N-ACETYL-2-AMINO-2-DEOXY-D-GLUCURONATE OXIDASE"/>
    <property type="match status" value="1"/>
</dbReference>